<reference evidence="10" key="2">
    <citation type="submission" date="2025-09" db="UniProtKB">
        <authorList>
            <consortium name="Ensembl"/>
        </authorList>
    </citation>
    <scope>IDENTIFICATION</scope>
</reference>
<dbReference type="InterPro" id="IPR009543">
    <property type="entry name" value="VPS13_VAB"/>
</dbReference>
<keyword evidence="11" id="KW-1185">Reference proteome</keyword>
<proteinExistence type="inferred from homology"/>
<keyword evidence="4" id="KW-0175">Coiled coil</keyword>
<evidence type="ECO:0000256" key="4">
    <source>
        <dbReference type="SAM" id="Coils"/>
    </source>
</evidence>
<dbReference type="InterPro" id="IPR026854">
    <property type="entry name" value="VPS13_N"/>
</dbReference>
<evidence type="ECO:0000259" key="7">
    <source>
        <dbReference type="Pfam" id="PF25033"/>
    </source>
</evidence>
<dbReference type="Proteomes" id="UP000694427">
    <property type="component" value="Unplaced"/>
</dbReference>
<evidence type="ECO:0000259" key="9">
    <source>
        <dbReference type="Pfam" id="PF25037"/>
    </source>
</evidence>
<dbReference type="Pfam" id="PF12624">
    <property type="entry name" value="VPS13_N"/>
    <property type="match status" value="3"/>
</dbReference>
<dbReference type="Pfam" id="PF25036">
    <property type="entry name" value="VPS13_VAB"/>
    <property type="match status" value="1"/>
</dbReference>
<dbReference type="Ensembl" id="ENSCCRT00010128457.1">
    <property type="protein sequence ID" value="ENSCCRP00010115561.1"/>
    <property type="gene ID" value="ENSCCRG00010050659.1"/>
</dbReference>
<dbReference type="InterPro" id="IPR026847">
    <property type="entry name" value="VPS13"/>
</dbReference>
<dbReference type="Pfam" id="PF25033">
    <property type="entry name" value="VPS13_M"/>
    <property type="match status" value="2"/>
</dbReference>
<feature type="compositionally biased region" description="Low complexity" evidence="5">
    <location>
        <begin position="989"/>
        <end position="998"/>
    </location>
</feature>
<dbReference type="GO" id="GO:0006869">
    <property type="term" value="P:lipid transport"/>
    <property type="evidence" value="ECO:0007669"/>
    <property type="project" value="UniProtKB-KW"/>
</dbReference>
<evidence type="ECO:0000259" key="6">
    <source>
        <dbReference type="Pfam" id="PF12624"/>
    </source>
</evidence>
<feature type="domain" description="Intermembrane lipid transfer protein VPS13-like C-terminal" evidence="9">
    <location>
        <begin position="2581"/>
        <end position="2613"/>
    </location>
</feature>
<accession>A0A8C1Q6C2</accession>
<dbReference type="Pfam" id="PF25037">
    <property type="entry name" value="VPS13_C"/>
    <property type="match status" value="1"/>
</dbReference>
<feature type="domain" description="Chorein N-terminal" evidence="6">
    <location>
        <begin position="2"/>
        <end position="181"/>
    </location>
</feature>
<dbReference type="GO" id="GO:0006623">
    <property type="term" value="P:protein targeting to vacuole"/>
    <property type="evidence" value="ECO:0007669"/>
    <property type="project" value="TreeGrafter"/>
</dbReference>
<feature type="domain" description="VPS13-like middle region" evidence="7">
    <location>
        <begin position="740"/>
        <end position="945"/>
    </location>
</feature>
<evidence type="ECO:0000256" key="5">
    <source>
        <dbReference type="SAM" id="MobiDB-lite"/>
    </source>
</evidence>
<feature type="coiled-coil region" evidence="4">
    <location>
        <begin position="93"/>
        <end position="124"/>
    </location>
</feature>
<keyword evidence="3" id="KW-0445">Lipid transport</keyword>
<feature type="domain" description="Chorein N-terminal" evidence="6">
    <location>
        <begin position="348"/>
        <end position="614"/>
    </location>
</feature>
<evidence type="ECO:0000259" key="8">
    <source>
        <dbReference type="Pfam" id="PF25036"/>
    </source>
</evidence>
<dbReference type="InterPro" id="IPR056748">
    <property type="entry name" value="VPS13-like_C"/>
</dbReference>
<evidence type="ECO:0000313" key="11">
    <source>
        <dbReference type="Proteomes" id="UP000694427"/>
    </source>
</evidence>
<evidence type="ECO:0000256" key="1">
    <source>
        <dbReference type="ARBA" id="ARBA00006545"/>
    </source>
</evidence>
<reference evidence="10" key="1">
    <citation type="submission" date="2025-08" db="UniProtKB">
        <authorList>
            <consortium name="Ensembl"/>
        </authorList>
    </citation>
    <scope>IDENTIFICATION</scope>
</reference>
<dbReference type="PANTHER" id="PTHR16166:SF22">
    <property type="entry name" value="INTERMEMBRANE LIPID TRANSFER PROTEIN VPS13A"/>
    <property type="match status" value="1"/>
</dbReference>
<keyword evidence="2" id="KW-0813">Transport</keyword>
<feature type="domain" description="Chorein N-terminal" evidence="6">
    <location>
        <begin position="203"/>
        <end position="339"/>
    </location>
</feature>
<comment type="similarity">
    <text evidence="1">Belongs to the VPS13 family.</text>
</comment>
<protein>
    <submittedName>
        <fullName evidence="10">Vacuolar protein sorting 13 homolog A</fullName>
    </submittedName>
</protein>
<organism evidence="10 11">
    <name type="scientific">Cyprinus carpio</name>
    <name type="common">Common carp</name>
    <dbReference type="NCBI Taxonomy" id="7962"/>
    <lineage>
        <taxon>Eukaryota</taxon>
        <taxon>Metazoa</taxon>
        <taxon>Chordata</taxon>
        <taxon>Craniata</taxon>
        <taxon>Vertebrata</taxon>
        <taxon>Euteleostomi</taxon>
        <taxon>Actinopterygii</taxon>
        <taxon>Neopterygii</taxon>
        <taxon>Teleostei</taxon>
        <taxon>Ostariophysi</taxon>
        <taxon>Cypriniformes</taxon>
        <taxon>Cyprinidae</taxon>
        <taxon>Cyprininae</taxon>
        <taxon>Cyprinus</taxon>
    </lineage>
</organism>
<dbReference type="GO" id="GO:0045053">
    <property type="term" value="P:protein retention in Golgi apparatus"/>
    <property type="evidence" value="ECO:0007669"/>
    <property type="project" value="TreeGrafter"/>
</dbReference>
<evidence type="ECO:0000313" key="10">
    <source>
        <dbReference type="Ensembl" id="ENSCCRP00010115561.1"/>
    </source>
</evidence>
<feature type="domain" description="VPS13-like middle region" evidence="7">
    <location>
        <begin position="968"/>
        <end position="1470"/>
    </location>
</feature>
<feature type="domain" description="Vacuolar protein sorting-associated protein 13 VPS13 adaptor binding" evidence="8">
    <location>
        <begin position="1760"/>
        <end position="2027"/>
    </location>
</feature>
<sequence>MVFESVVVDVLNRFLGDYVVNLDSSQLSLGIWGGDAILRNLAIKENALSQLDIPFKVRAGHIGRLELKIPWKNLYTQSVEATLDEVFLLIVPTASIKYDAEKEERQLQEAQQRELQRIEETKQKANPKAEKQDTFVEKLVTQVIKNLQVKISNIHVRYEDDVTNPDAPLSFGVSLQNLSLQVLNTFLYEMQTNFVFFVFFALVFRPISANAKLRMNPRSDVDFSSPKVDLVVNLPEVAVELSRPQYVSILELLGSVDMMTRNLPYRKYRPDVAVHTNARQWWRYVITGVLEVNVKPRLHMWSWQRIRHHRQHVKKYRELYKNKITSKKPAESLLKELEVSTEHAQISAQLSSFEVSGLPRGKSAPILLSPRHVLGMNDTALLDLMFETNPLDASADQRLRIESQALEIIYDAMTVNSMSDFFMPPKDLQLDELTNATLMKLEQFRDKTSTGLMYIIETQKVMDLKINLMASYVIVPENGFYDPKHNLAILDLGHFQVKSSHCQSDLPQLSVGSSTIEDIMSRAYDSFDIQLNSLQFLYTKAGGDWKRARPLRQSAFHILEPVDLKVVFSRAMVVTDSRMPKFKIYGELPLLSLCISDDKVRGVLALLTSIPLPESRPGPQTRGPQVTPKVIKRMFMGVSSQTNIDMIVVVVHNCSSADKNAPDFKTMYKNTEQLIKVNFSSLDVHMHTEALLNSINFLNNLLPPLKKEAQEEQPVLAKEEKEEEEEAKIEDSAVTKKSCKKINFAVSIAGKEVFDFRMVNHVAATEGDAYTDMHIVDTSVTLTVGCIQVIFLNKFMSSILAFINNFQEAKNALAEVTAQAAEKAASGVLELAERSTRISLDVDIKAPVVFLPQSSVSNNVIVADLGLVTVKNHFEIVSSPTHTKIPPVMDIMAVGLSDLKMYRLVCELQLLKPVNMDLSIKRNLSASWYHSIPDIQINAHLKPMMVRRFACMKKPVGDVAAYTNVHLLQLILSQEDLTIVLKTLSENLSESSDAPSSSDKGDTVSIKDSQSSGGIKHTQIQIVKLVFCIYVQIQLSDSRDESLKLAEFMLGTISTAVHMFSDSSMKASLKLTNCLLDDKRQSVKMITSRMMAMRQGREGDVMVDMSYRKGRDGTVLDTLVQDLYLCASMEFLLTVADVFLKAMADGFSGPPKNKQPFLLKQYFEQEIQIGKANNMAAKTEMNIVVKNPEIVFVADLARADAPALIMTTQCELVMKNEPSGQSMTAAISDLKVVACPLLREKREHNVTTVLQPCQVFFQSSQSPSQPQSIELSISSLTLKVSPIIINTIITIQSALIPAAETPEELESPVPQDLWERRNLRDLKLWFLEEEEENVTRSVIRLVPNGESLKMNIDSICLTLEAGVGHRTVPMLLAKASFKGDVKNWSTLINLHCHLDLEVNYYNEMMGLWEPLLEPLDDEEKDCFRPWTLAMKVDGSVPDYKTVISFTSKDQLNITLSKCGIYMLSNLGTAFAEATKQTAECFQKDQAPFVVKNRLGLPVAVLHSEVFRPIGKESKNRVVELQDGENLNMDYTHTAESSDQFSAMTSLSAKNYIQPSKTALPMTFMNIYLSITTPVGHTSASVIPLIKTGRDMHSVMHHDSGVTRFFVCQIYTIEGSKYVKIRSPFQVDLLKTFYFFSRAELSLQPVTEGEEQYDRSEGFAYTEVNQKPGECLVKTCHHHEDSARMLKVNMVPVPDTLMSHSTEEEYDKPIILHLWPTVLLRNLLPYPITFKIKVQEALLSLSAVSDMLWLWSFIIIMEISFIQDEETEERPELNIAVHVKKEEGQLVVAIHSPYWMVNKTGRLLQYKADDVHHKHQKDYDMPLLFSFKPCNFLQNNKIRLMISESELSDDFSIDTVGSYGDVKCKGGQKDFMVGVKIDASSFSLTRLVTFLPFYMLVNRTKHIIRVCEEGLDQWTEVAVPFWPERDSKTLRVKVEGCQSSPQPFDFHQPENCLLLHLDKTLGGVIVDVNLTEHSAVIRFSNYYDGAAPFLLINHTKDVTLQFHQSSQAEMDELAPGQAVYYTWAEPTGSRILSWKWGKYKGELKSEEGKFFVVSFYEGLQRVALFTTEHCVFKKICDSEKMELAEQETCISLQNMGISLVNNSSSHEVAFVGITSSDVVWETKPKKRSRWKVLSVKETAMLEQRYREYMESGPVDSIIIDLENNYQVSAHRNQFTPRSELFNDCDAFIIVSEHEMPLVTPQIQNQLPGAIFPFVFYPVKPPKSVSMDSEPKPLADVSIITRVAGHSDILRIKYFKVLIQEMDLRIDLGFLYALLELLTAEHASALFEKDIEYLKTELNHSSATDTSPISLYEYFHISPIKLHLSFSLSSGGEDGNKIERETGVILVQSLNLLLKSIGATLTDAQDVLFKLAFCELRYQFRTTQQLQSEVVRHYSKQAIKQMYVLVLGLDVLGNPFGLIRGLSEGVEAFFYEPYQGAIQGPEEFVEGMALGVKALVGGAVGGLAGAASRITGAMAKGVAAMTMDEEYQQKRREAMNKQPSGLREGLSRGGKGLVSGFVSGITGIVTKPIKGAQKEGAAGFFKGMGKGLVGVLTRPTGGIIDMASSTSQGIRRAAETSQNVESLRPPRFIHEDGVIRPYKEREGIGSQMLQVTHDTSLPAITLLVFKIMVLKCFKDK</sequence>
<feature type="region of interest" description="Disordered" evidence="5">
    <location>
        <begin position="989"/>
        <end position="1011"/>
    </location>
</feature>
<dbReference type="GO" id="GO:0006914">
    <property type="term" value="P:autophagy"/>
    <property type="evidence" value="ECO:0007669"/>
    <property type="project" value="TreeGrafter"/>
</dbReference>
<evidence type="ECO:0000256" key="3">
    <source>
        <dbReference type="ARBA" id="ARBA00023055"/>
    </source>
</evidence>
<dbReference type="PANTHER" id="PTHR16166">
    <property type="entry name" value="VACUOLAR PROTEIN SORTING-ASSOCIATED PROTEIN VPS13"/>
    <property type="match status" value="1"/>
</dbReference>
<dbReference type="InterPro" id="IPR056747">
    <property type="entry name" value="VPS13-like_M"/>
</dbReference>
<evidence type="ECO:0000256" key="2">
    <source>
        <dbReference type="ARBA" id="ARBA00022448"/>
    </source>
</evidence>
<name>A0A8C1Q6C2_CYPCA</name>